<feature type="compositionally biased region" description="Basic and acidic residues" evidence="1">
    <location>
        <begin position="210"/>
        <end position="219"/>
    </location>
</feature>
<feature type="compositionally biased region" description="Low complexity" evidence="1">
    <location>
        <begin position="220"/>
        <end position="230"/>
    </location>
</feature>
<keyword evidence="3" id="KW-1185">Reference proteome</keyword>
<gene>
    <name evidence="2" type="ORF">HNR23_001166</name>
</gene>
<evidence type="ECO:0000313" key="2">
    <source>
        <dbReference type="EMBL" id="MBB6171106.1"/>
    </source>
</evidence>
<evidence type="ECO:0000256" key="1">
    <source>
        <dbReference type="SAM" id="MobiDB-lite"/>
    </source>
</evidence>
<feature type="compositionally biased region" description="Basic and acidic residues" evidence="1">
    <location>
        <begin position="234"/>
        <end position="246"/>
    </location>
</feature>
<feature type="compositionally biased region" description="Low complexity" evidence="1">
    <location>
        <begin position="256"/>
        <end position="277"/>
    </location>
</feature>
<feature type="region of interest" description="Disordered" evidence="1">
    <location>
        <begin position="196"/>
        <end position="298"/>
    </location>
</feature>
<organism evidence="2 3">
    <name type="scientific">Nocardiopsis mwathae</name>
    <dbReference type="NCBI Taxonomy" id="1472723"/>
    <lineage>
        <taxon>Bacteria</taxon>
        <taxon>Bacillati</taxon>
        <taxon>Actinomycetota</taxon>
        <taxon>Actinomycetes</taxon>
        <taxon>Streptosporangiales</taxon>
        <taxon>Nocardiopsidaceae</taxon>
        <taxon>Nocardiopsis</taxon>
    </lineage>
</organism>
<protein>
    <submittedName>
        <fullName evidence="2">Polyhydroxyalkanoate synthesis regulator phasin</fullName>
    </submittedName>
</protein>
<sequence length="298" mass="30618">MVVEAVRTYLDAASGLTELTRKRAVAAAKTLLKAGDDRAGDTADAVATGRVGQNIQALATDLMETNDANRQALGALVQAEVERAVANLDLVPRAEYERLSRRVAELERRLAARRTPVPPAPAPAAVPAPTPMPAAVAAPAAPVPVVPPVAAAVPVATAASATPAEPDGLETANGTAAQVTPVAAQAEASERTVLIETHREPAEEQPATESEERRAEGGRDAAAAEQPAPAGRTRKAEKPAEPEKKTGTQKSTASPTRKTSTTKAKGTTSRTRSTAKAGAKKTTGRSKGSTSAKKGEQT</sequence>
<comment type="caution">
    <text evidence="2">The sequence shown here is derived from an EMBL/GenBank/DDBJ whole genome shotgun (WGS) entry which is preliminary data.</text>
</comment>
<evidence type="ECO:0000313" key="3">
    <source>
        <dbReference type="Proteomes" id="UP000546642"/>
    </source>
</evidence>
<dbReference type="RefSeq" id="WP_184074250.1">
    <property type="nucleotide sequence ID" value="NZ_JACHDS010000001.1"/>
</dbReference>
<dbReference type="AlphaFoldDB" id="A0A7W9YGJ5"/>
<accession>A0A7W9YGJ5</accession>
<name>A0A7W9YGJ5_9ACTN</name>
<dbReference type="Proteomes" id="UP000546642">
    <property type="component" value="Unassembled WGS sequence"/>
</dbReference>
<proteinExistence type="predicted"/>
<dbReference type="EMBL" id="JACHDS010000001">
    <property type="protein sequence ID" value="MBB6171106.1"/>
    <property type="molecule type" value="Genomic_DNA"/>
</dbReference>
<reference evidence="2 3" key="1">
    <citation type="submission" date="2020-08" db="EMBL/GenBank/DDBJ databases">
        <title>Sequencing the genomes of 1000 actinobacteria strains.</title>
        <authorList>
            <person name="Klenk H.-P."/>
        </authorList>
    </citation>
    <scope>NUCLEOTIDE SEQUENCE [LARGE SCALE GENOMIC DNA]</scope>
    <source>
        <strain evidence="2 3">DSM 46659</strain>
    </source>
</reference>